<dbReference type="GO" id="GO:0005576">
    <property type="term" value="C:extracellular region"/>
    <property type="evidence" value="ECO:0007669"/>
    <property type="project" value="TreeGrafter"/>
</dbReference>
<keyword evidence="4" id="KW-1185">Reference proteome</keyword>
<feature type="region of interest" description="Disordered" evidence="1">
    <location>
        <begin position="111"/>
        <end position="140"/>
    </location>
</feature>
<comment type="caution">
    <text evidence="3">The sequence shown here is derived from an EMBL/GenBank/DDBJ whole genome shotgun (WGS) entry which is preliminary data.</text>
</comment>
<evidence type="ECO:0000313" key="3">
    <source>
        <dbReference type="EMBL" id="PJE95284.1"/>
    </source>
</evidence>
<evidence type="ECO:0000256" key="1">
    <source>
        <dbReference type="SAM" id="MobiDB-lite"/>
    </source>
</evidence>
<dbReference type="PANTHER" id="PTHR12670">
    <property type="entry name" value="CERAMIDASE"/>
    <property type="match status" value="1"/>
</dbReference>
<proteinExistence type="predicted"/>
<sequence length="181" mass="18633">MAWCAPGRTTAGCSSCRWRPVWTSPGNWSATGGTGTSGSAPAPGCPAATVRLRRTVAAVTGSEPDDVLVAGHADACFHHVATPEEYDAQHYEGGSTLFGRRRLPALRQTADRPARALRDGTELPAGTPPPDLSGAALSPQPPVVLDVPAAAAPGRYHGDARILLGGVRAFSGTTRPFTVVG</sequence>
<accession>A0A2M8LTK7</accession>
<dbReference type="Proteomes" id="UP000230407">
    <property type="component" value="Unassembled WGS sequence"/>
</dbReference>
<dbReference type="GO" id="GO:0046512">
    <property type="term" value="P:sphingosine biosynthetic process"/>
    <property type="evidence" value="ECO:0007669"/>
    <property type="project" value="TreeGrafter"/>
</dbReference>
<dbReference type="GO" id="GO:0042759">
    <property type="term" value="P:long-chain fatty acid biosynthetic process"/>
    <property type="evidence" value="ECO:0007669"/>
    <property type="project" value="TreeGrafter"/>
</dbReference>
<dbReference type="GO" id="GO:0016020">
    <property type="term" value="C:membrane"/>
    <property type="evidence" value="ECO:0007669"/>
    <property type="project" value="GOC"/>
</dbReference>
<dbReference type="GO" id="GO:0017040">
    <property type="term" value="F:N-acylsphingosine amidohydrolase activity"/>
    <property type="evidence" value="ECO:0007669"/>
    <property type="project" value="InterPro"/>
</dbReference>
<dbReference type="Pfam" id="PF04734">
    <property type="entry name" value="Ceramidase_alk"/>
    <property type="match status" value="1"/>
</dbReference>
<dbReference type="EMBL" id="PGGW01000066">
    <property type="protein sequence ID" value="PJE95284.1"/>
    <property type="molecule type" value="Genomic_DNA"/>
</dbReference>
<name>A0A2M8LTK7_9ACTN</name>
<dbReference type="GO" id="GO:0046514">
    <property type="term" value="P:ceramide catabolic process"/>
    <property type="evidence" value="ECO:0007669"/>
    <property type="project" value="InterPro"/>
</dbReference>
<evidence type="ECO:0000259" key="2">
    <source>
        <dbReference type="Pfam" id="PF04734"/>
    </source>
</evidence>
<dbReference type="AlphaFoldDB" id="A0A2M8LTK7"/>
<evidence type="ECO:0000313" key="4">
    <source>
        <dbReference type="Proteomes" id="UP000230407"/>
    </source>
</evidence>
<feature type="compositionally biased region" description="Basic and acidic residues" evidence="1">
    <location>
        <begin position="111"/>
        <end position="121"/>
    </location>
</feature>
<protein>
    <recommendedName>
        <fullName evidence="2">Neutral/alkaline non-lysosomal ceramidase N-terminal domain-containing protein</fullName>
    </recommendedName>
</protein>
<organism evidence="3 4">
    <name type="scientific">Streptomyces carminius</name>
    <dbReference type="NCBI Taxonomy" id="2665496"/>
    <lineage>
        <taxon>Bacteria</taxon>
        <taxon>Bacillati</taxon>
        <taxon>Actinomycetota</taxon>
        <taxon>Actinomycetes</taxon>
        <taxon>Kitasatosporales</taxon>
        <taxon>Streptomycetaceae</taxon>
        <taxon>Streptomyces</taxon>
    </lineage>
</organism>
<dbReference type="InterPro" id="IPR031329">
    <property type="entry name" value="NEUT/ALK_ceramidase_N"/>
</dbReference>
<reference evidence="3 4" key="1">
    <citation type="submission" date="2017-11" db="EMBL/GenBank/DDBJ databases">
        <title>Streptomyces carmine sp. nov., a novel actinomycete isolated from Sophora alopecuroides in Xinjiang, China.</title>
        <authorList>
            <person name="Wang Y."/>
            <person name="Luo X."/>
            <person name="Wan C."/>
            <person name="Zhang L."/>
        </authorList>
    </citation>
    <scope>NUCLEOTIDE SEQUENCE [LARGE SCALE GENOMIC DNA]</scope>
    <source>
        <strain evidence="3 4">TRM SA0054</strain>
    </source>
</reference>
<dbReference type="PANTHER" id="PTHR12670:SF1">
    <property type="entry name" value="NEUTRAL CERAMIDASE"/>
    <property type="match status" value="1"/>
</dbReference>
<dbReference type="InterPro" id="IPR006823">
    <property type="entry name" value="Ceramidase_alk"/>
</dbReference>
<feature type="domain" description="Neutral/alkaline non-lysosomal ceramidase N-terminal" evidence="2">
    <location>
        <begin position="47"/>
        <end position="107"/>
    </location>
</feature>
<gene>
    <name evidence="3" type="ORF">CUT44_23520</name>
</gene>